<feature type="transmembrane region" description="Helical" evidence="2">
    <location>
        <begin position="149"/>
        <end position="167"/>
    </location>
</feature>
<feature type="transmembrane region" description="Helical" evidence="2">
    <location>
        <begin position="249"/>
        <end position="271"/>
    </location>
</feature>
<feature type="transmembrane region" description="Helical" evidence="2">
    <location>
        <begin position="431"/>
        <end position="459"/>
    </location>
</feature>
<proteinExistence type="predicted"/>
<reference evidence="4" key="1">
    <citation type="journal article" date="2019" name="Int. J. Syst. Evol. Microbiol.">
        <title>The Global Catalogue of Microorganisms (GCM) 10K type strain sequencing project: providing services to taxonomists for standard genome sequencing and annotation.</title>
        <authorList>
            <consortium name="The Broad Institute Genomics Platform"/>
            <consortium name="The Broad Institute Genome Sequencing Center for Infectious Disease"/>
            <person name="Wu L."/>
            <person name="Ma J."/>
        </authorList>
    </citation>
    <scope>NUCLEOTIDE SEQUENCE [LARGE SCALE GENOMIC DNA]</scope>
    <source>
        <strain evidence="4">CCUG 54329</strain>
    </source>
</reference>
<keyword evidence="4" id="KW-1185">Reference proteome</keyword>
<feature type="transmembrane region" description="Helical" evidence="2">
    <location>
        <begin position="278"/>
        <end position="297"/>
    </location>
</feature>
<accession>A0ABW3P1H3</accession>
<sequence length="742" mass="80854">MHDAGGMIHPGTRARFVLTICAGSFLLFLVQPMIARMALPRLGGSPAVWNSAMLVYQALLLGGYAYAHWLGRFPARRQAVIHLGLFLLAAIFLPIGLADWQPAADIEPALWVLWLFGASIGPLFFVVAAQAPLLQRWYGETGEGDPYPLYSASNLGSFAGLIAYPLLVEPLMTLHAQSILWSLGYAALFFLVYASTRRLPAVPVEREEAKDASAPAPHARTMLLWTVLAAVPSGLMLATSLYLTTDIVAMPMLWVLPLGLYLLSFSVAFATRRGGADLCVLIAPLILLIGACIAFTGGVHFPVFIAIGILAVLFVSATALHARLYDLRPAPEQLTRFYLVMSVGGMVGGLFCALVAPLIFDWTYEYPLLLLAASLLLPDREAMLRLPRLLWDDPRRRIWLAAAMLLLGLLLSAVGGGLLGPEWNAPPIKSICFVTIIAMGVMALGHRILSAGLLLYLMLCLSGWEKLSQSASGMLTRSYFGVYGVANRSPTERVLFHGTTLHGIQDRAPGRERNPTSYYAPGSGVGLALRAAPTLFGPHARIDIVGLGAGTLACYMRPGQSWRFYEIDPAMARIAVDPAHFTFLSLCQPRADIVIGDARMTLARQPAGGADILVIDAFSSDSIPTHLLTREALGVYARRLSPDGLLLIHISNRYLDLRPVLAADAKAEGWRAMLRHYRPSVREAERHYSASIWVALSRDPAQLARLETRSKPAPWQALEGRPGFSPWTDDHASILPILKIRP</sequence>
<feature type="transmembrane region" description="Helical" evidence="2">
    <location>
        <begin position="109"/>
        <end position="128"/>
    </location>
</feature>
<feature type="transmembrane region" description="Helical" evidence="2">
    <location>
        <begin position="47"/>
        <end position="67"/>
    </location>
</feature>
<dbReference type="InterPro" id="IPR029063">
    <property type="entry name" value="SAM-dependent_MTases_sf"/>
</dbReference>
<feature type="transmembrane region" description="Helical" evidence="2">
    <location>
        <begin position="303"/>
        <end position="325"/>
    </location>
</feature>
<dbReference type="Proteomes" id="UP001597203">
    <property type="component" value="Unassembled WGS sequence"/>
</dbReference>
<evidence type="ECO:0000256" key="1">
    <source>
        <dbReference type="ARBA" id="ARBA00023115"/>
    </source>
</evidence>
<keyword evidence="1" id="KW-0620">Polyamine biosynthesis</keyword>
<dbReference type="NCBIfam" id="NF037959">
    <property type="entry name" value="MFS_SpdSyn"/>
    <property type="match status" value="1"/>
</dbReference>
<dbReference type="SUPFAM" id="SSF53335">
    <property type="entry name" value="S-adenosyl-L-methionine-dependent methyltransferases"/>
    <property type="match status" value="1"/>
</dbReference>
<dbReference type="RefSeq" id="WP_380910559.1">
    <property type="nucleotide sequence ID" value="NZ_JBHTLS010000118.1"/>
</dbReference>
<evidence type="ECO:0000313" key="4">
    <source>
        <dbReference type="Proteomes" id="UP001597203"/>
    </source>
</evidence>
<protein>
    <submittedName>
        <fullName evidence="3">Fused MFS/spermidine synthase</fullName>
    </submittedName>
</protein>
<dbReference type="PANTHER" id="PTHR43317">
    <property type="entry name" value="THERMOSPERMINE SYNTHASE ACAULIS5"/>
    <property type="match status" value="1"/>
</dbReference>
<feature type="transmembrane region" description="Helical" evidence="2">
    <location>
        <begin position="337"/>
        <end position="360"/>
    </location>
</feature>
<dbReference type="Gene3D" id="1.20.1250.20">
    <property type="entry name" value="MFS general substrate transporter like domains"/>
    <property type="match status" value="1"/>
</dbReference>
<organism evidence="3 4">
    <name type="scientific">Sphingobium olei</name>
    <dbReference type="NCBI Taxonomy" id="420955"/>
    <lineage>
        <taxon>Bacteria</taxon>
        <taxon>Pseudomonadati</taxon>
        <taxon>Pseudomonadota</taxon>
        <taxon>Alphaproteobacteria</taxon>
        <taxon>Sphingomonadales</taxon>
        <taxon>Sphingomonadaceae</taxon>
        <taxon>Sphingobium</taxon>
    </lineage>
</organism>
<comment type="caution">
    <text evidence="3">The sequence shown here is derived from an EMBL/GenBank/DDBJ whole genome shotgun (WGS) entry which is preliminary data.</text>
</comment>
<feature type="transmembrane region" description="Helical" evidence="2">
    <location>
        <begin position="398"/>
        <end position="419"/>
    </location>
</feature>
<evidence type="ECO:0000313" key="3">
    <source>
        <dbReference type="EMBL" id="MFD1105055.1"/>
    </source>
</evidence>
<evidence type="ECO:0000256" key="2">
    <source>
        <dbReference type="SAM" id="Phobius"/>
    </source>
</evidence>
<keyword evidence="2" id="KW-0812">Transmembrane</keyword>
<feature type="transmembrane region" description="Helical" evidence="2">
    <location>
        <begin position="222"/>
        <end position="243"/>
    </location>
</feature>
<feature type="transmembrane region" description="Helical" evidence="2">
    <location>
        <begin position="79"/>
        <end position="97"/>
    </location>
</feature>
<feature type="transmembrane region" description="Helical" evidence="2">
    <location>
        <begin position="179"/>
        <end position="196"/>
    </location>
</feature>
<keyword evidence="2" id="KW-1133">Transmembrane helix</keyword>
<dbReference type="InterPro" id="IPR036259">
    <property type="entry name" value="MFS_trans_sf"/>
</dbReference>
<dbReference type="Gene3D" id="3.40.50.150">
    <property type="entry name" value="Vaccinia Virus protein VP39"/>
    <property type="match status" value="1"/>
</dbReference>
<feature type="transmembrane region" description="Helical" evidence="2">
    <location>
        <begin position="16"/>
        <end position="35"/>
    </location>
</feature>
<gene>
    <name evidence="3" type="ORF">ACFQ24_09240</name>
</gene>
<dbReference type="PANTHER" id="PTHR43317:SF1">
    <property type="entry name" value="THERMOSPERMINE SYNTHASE ACAULIS5"/>
    <property type="match status" value="1"/>
</dbReference>
<dbReference type="EMBL" id="JBHTLS010000118">
    <property type="protein sequence ID" value="MFD1105055.1"/>
    <property type="molecule type" value="Genomic_DNA"/>
</dbReference>
<name>A0ABW3P1H3_9SPHN</name>
<keyword evidence="2" id="KW-0472">Membrane</keyword>